<feature type="domain" description="DDH" evidence="1">
    <location>
        <begin position="19"/>
        <end position="153"/>
    </location>
</feature>
<dbReference type="InterPro" id="IPR001667">
    <property type="entry name" value="DDH_dom"/>
</dbReference>
<dbReference type="InterPro" id="IPR003156">
    <property type="entry name" value="DHHA1_dom"/>
</dbReference>
<dbReference type="PANTHER" id="PTHR47618:SF1">
    <property type="entry name" value="BIFUNCTIONAL OLIGORIBONUCLEASE AND PAP PHOSPHATASE NRNA"/>
    <property type="match status" value="1"/>
</dbReference>
<dbReference type="OrthoDB" id="9803668at2"/>
<dbReference type="EMBL" id="DF977003">
    <property type="protein sequence ID" value="GAQ26210.1"/>
    <property type="molecule type" value="Genomic_DNA"/>
</dbReference>
<reference evidence="3" key="1">
    <citation type="journal article" date="2016" name="Genome Announc.">
        <title>Draft Genome Sequence of the Syntrophic Lactate-Degrading Bacterium Tepidanaerobacter syntrophicus JLT.</title>
        <authorList>
            <person name="Matsuura N."/>
            <person name="Ohashi A."/>
            <person name="Tourlousse D.M."/>
            <person name="Sekiguchi Y."/>
        </authorList>
    </citation>
    <scope>NUCLEOTIDE SEQUENCE [LARGE SCALE GENOMIC DNA]</scope>
    <source>
        <strain evidence="3">JL</strain>
    </source>
</reference>
<evidence type="ECO:0000313" key="4">
    <source>
        <dbReference type="Proteomes" id="UP000062160"/>
    </source>
</evidence>
<proteinExistence type="predicted"/>
<dbReference type="Pfam" id="PF01368">
    <property type="entry name" value="DHH"/>
    <property type="match status" value="1"/>
</dbReference>
<dbReference type="RefSeq" id="WP_059034084.1">
    <property type="nucleotide sequence ID" value="NZ_BSDN01000004.1"/>
</dbReference>
<dbReference type="PANTHER" id="PTHR47618">
    <property type="entry name" value="BIFUNCTIONAL OLIGORIBONUCLEASE AND PAP PHOSPHATASE NRNA"/>
    <property type="match status" value="1"/>
</dbReference>
<dbReference type="SUPFAM" id="SSF64182">
    <property type="entry name" value="DHH phosphoesterases"/>
    <property type="match status" value="1"/>
</dbReference>
<evidence type="ECO:0000259" key="1">
    <source>
        <dbReference type="Pfam" id="PF01368"/>
    </source>
</evidence>
<evidence type="ECO:0000313" key="3">
    <source>
        <dbReference type="EMBL" id="GAQ26210.1"/>
    </source>
</evidence>
<dbReference type="Gene3D" id="3.90.1640.10">
    <property type="entry name" value="inorganic pyrophosphatase (n-terminal core)"/>
    <property type="match status" value="1"/>
</dbReference>
<dbReference type="Pfam" id="PF02272">
    <property type="entry name" value="DHHA1"/>
    <property type="match status" value="1"/>
</dbReference>
<sequence length="328" mass="35873">MSIANLGSFNEILKSNKSFTIASHVDPDGDSIGSVLSLTLALKKMGKCAEPVIIDKIPEKYKFLPGNKLISNQFSSRSDVLISLDSSDINRLGLNEDIRDYGNIIVNIDHHKNNALFGDLNIVDSSASSAGEIVYQLIKDKIKIDNDIAINIYTSIITDTGSARYSNTTPLCLRILADLVDIGVKPDYVSRQVFEKRTLSSIKLLKLALDTLELLENNKIAAMYITQEMLEVSKAMEEETEGIINYAREIDGVEVAVLFREKEKSVTKVGLRSNEWVDVSKIAEKFNGGGHLRAAGCIVELPINQARAVVLNAVSAALADNGGILCKE</sequence>
<accession>A0A0U9HH53</accession>
<feature type="domain" description="DHHA1" evidence="2">
    <location>
        <begin position="235"/>
        <end position="306"/>
    </location>
</feature>
<name>A0A0U9HH53_9FIRM</name>
<gene>
    <name evidence="3" type="ORF">TSYNT_9474</name>
</gene>
<dbReference type="AlphaFoldDB" id="A0A0U9HH53"/>
<evidence type="ECO:0000259" key="2">
    <source>
        <dbReference type="Pfam" id="PF02272"/>
    </source>
</evidence>
<dbReference type="InterPro" id="IPR038763">
    <property type="entry name" value="DHH_sf"/>
</dbReference>
<dbReference type="InterPro" id="IPR051319">
    <property type="entry name" value="Oligoribo/pAp-PDE_c-di-AMP_PDE"/>
</dbReference>
<dbReference type="Proteomes" id="UP000062160">
    <property type="component" value="Unassembled WGS sequence"/>
</dbReference>
<organism evidence="3">
    <name type="scientific">Tepidanaerobacter syntrophicus</name>
    <dbReference type="NCBI Taxonomy" id="224999"/>
    <lineage>
        <taxon>Bacteria</taxon>
        <taxon>Bacillati</taxon>
        <taxon>Bacillota</taxon>
        <taxon>Clostridia</taxon>
        <taxon>Thermosediminibacterales</taxon>
        <taxon>Tepidanaerobacteraceae</taxon>
        <taxon>Tepidanaerobacter</taxon>
    </lineage>
</organism>
<keyword evidence="4" id="KW-1185">Reference proteome</keyword>
<dbReference type="STRING" id="224999.GCA_001485475_02254"/>
<dbReference type="Gene3D" id="3.10.310.30">
    <property type="match status" value="1"/>
</dbReference>
<dbReference type="GO" id="GO:0003676">
    <property type="term" value="F:nucleic acid binding"/>
    <property type="evidence" value="ECO:0007669"/>
    <property type="project" value="InterPro"/>
</dbReference>
<protein>
    <submittedName>
        <fullName evidence="3">Phosphoesterase RecJ domain-containing protein</fullName>
    </submittedName>
</protein>